<evidence type="ECO:0000256" key="7">
    <source>
        <dbReference type="ARBA" id="ARBA00023326"/>
    </source>
</evidence>
<evidence type="ECO:0000259" key="11">
    <source>
        <dbReference type="Pfam" id="PF03424"/>
    </source>
</evidence>
<evidence type="ECO:0000256" key="4">
    <source>
        <dbReference type="ARBA" id="ARBA00022801"/>
    </source>
</evidence>
<dbReference type="InterPro" id="IPR005086">
    <property type="entry name" value="CBM17/28"/>
</dbReference>
<dbReference type="EC" id="3.2.1.4" evidence="3"/>
<keyword evidence="6" id="KW-0326">Glycosidase</keyword>
<keyword evidence="9" id="KW-0812">Transmembrane</keyword>
<dbReference type="PROSITE" id="PS00659">
    <property type="entry name" value="GLYCOSYL_HYDROL_F5"/>
    <property type="match status" value="1"/>
</dbReference>
<dbReference type="PANTHER" id="PTHR34142:SF1">
    <property type="entry name" value="GLYCOSIDE HYDROLASE FAMILY 5 DOMAIN-CONTAINING PROTEIN"/>
    <property type="match status" value="1"/>
</dbReference>
<evidence type="ECO:0000313" key="12">
    <source>
        <dbReference type="EMBL" id="GAA4080936.1"/>
    </source>
</evidence>
<feature type="domain" description="Glycoside hydrolase family 5" evidence="10">
    <location>
        <begin position="85"/>
        <end position="360"/>
    </location>
</feature>
<dbReference type="Pfam" id="PF00150">
    <property type="entry name" value="Cellulase"/>
    <property type="match status" value="1"/>
</dbReference>
<evidence type="ECO:0000256" key="3">
    <source>
        <dbReference type="ARBA" id="ARBA00012601"/>
    </source>
</evidence>
<dbReference type="Gene3D" id="2.60.120.260">
    <property type="entry name" value="Galactose-binding domain-like"/>
    <property type="match status" value="2"/>
</dbReference>
<evidence type="ECO:0000313" key="13">
    <source>
        <dbReference type="Proteomes" id="UP001501734"/>
    </source>
</evidence>
<evidence type="ECO:0000256" key="9">
    <source>
        <dbReference type="SAM" id="Phobius"/>
    </source>
</evidence>
<evidence type="ECO:0000256" key="1">
    <source>
        <dbReference type="ARBA" id="ARBA00000966"/>
    </source>
</evidence>
<dbReference type="InterPro" id="IPR008979">
    <property type="entry name" value="Galactose-bd-like_sf"/>
</dbReference>
<dbReference type="SUPFAM" id="SSF49785">
    <property type="entry name" value="Galactose-binding domain-like"/>
    <property type="match status" value="2"/>
</dbReference>
<feature type="transmembrane region" description="Helical" evidence="9">
    <location>
        <begin position="932"/>
        <end position="952"/>
    </location>
</feature>
<comment type="caution">
    <text evidence="12">The sequence shown here is derived from an EMBL/GenBank/DDBJ whole genome shotgun (WGS) entry which is preliminary data.</text>
</comment>
<evidence type="ECO:0000256" key="5">
    <source>
        <dbReference type="ARBA" id="ARBA00023001"/>
    </source>
</evidence>
<evidence type="ECO:0000256" key="2">
    <source>
        <dbReference type="ARBA" id="ARBA00005641"/>
    </source>
</evidence>
<dbReference type="SUPFAM" id="SSF51445">
    <property type="entry name" value="(Trans)glycosidases"/>
    <property type="match status" value="1"/>
</dbReference>
<comment type="catalytic activity">
    <reaction evidence="1">
        <text>Endohydrolysis of (1-&gt;4)-beta-D-glucosidic linkages in cellulose, lichenin and cereal beta-D-glucans.</text>
        <dbReference type="EC" id="3.2.1.4"/>
    </reaction>
</comment>
<dbReference type="Gene3D" id="3.20.20.80">
    <property type="entry name" value="Glycosidases"/>
    <property type="match status" value="1"/>
</dbReference>
<name>A0ABP7W551_9BACI</name>
<dbReference type="Gene3D" id="1.10.287.1490">
    <property type="match status" value="1"/>
</dbReference>
<gene>
    <name evidence="12" type="ORF">GCM10022410_25890</name>
</gene>
<keyword evidence="4" id="KW-0378">Hydrolase</keyword>
<keyword evidence="7" id="KW-0119">Carbohydrate metabolism</keyword>
<sequence>MKNNLRRYLVFMLTFAFVVSVFTPVISAEDNEEGETNIVNPLPISEIPHESNYGSYPYLLDDGVRNAEEGGELSVKEVNGQLTLVDQNDNPIQLRGMSTHGLQWFGEIINENAFITLANDWDSNMIRLAMYVGEEGYATNPDVKDLVYEGIELAFENDMYVIVDWHVHAPGDPREPVYSGAYDFFEELADHYRDHPKKHYIIWELANEPSPNNSGGNGITNNEEGWQAVKEYAEPIVEMLREKGDNIILVGNPNWSQRPDLAADNPIKADNIMYSVHFYTGTHNGTNESYPEGTPSDARSNVMANVRYALDNGAAVFATEWGVSEANGDNGPYLNEADIWLNFLNENNISWANWSLTNKNETSGAFIPFILNESDATNLDPGEDQEWSLEELSVSGEYIRARIKGIEYEPIDRTPKEEFTEVIWDFNDDTTQGFGLNGDSPINVTLENENNALKISGLDPSHDIGGEGETYWDNARISSDNWNGELDILGATELTMDVIVHEPTTVAIAAIPQSEKYGWANPSHNSLVEIEDFTQQDDGLYKAVLSIDTAASPNLANLATDSEGSLLNNIILVVGTEDADVIYLDNITVSGDREAVPVPIEHDPQGEATFPSDFEDGTRQGWEWQGESGVRTALTIEEANGSNALSWEYAYPEVKPSDNWASAPRLDFWSDDLYRVDNEFVSFDFYIDPIEGRATEGEIEINLVFQPESAGYWAQSSDVFVIDLGKIAEQPLTDDGLYHYEVEIDITNINVSDDTFLRNMILIFADNESNFAGRAYVDNVKFDQSLEKRVEELERIISDLEEELAMIESANLEKITEFEDRIKALEIQLGEQADQSNYGELQQTVVELQNKLNTLKYEIRELEEYGDEKSKSDFEDNGHSTGEIKAPIKDDEKNVLTLKDKLNENKAGITSKGDVSSEKIDGQVLPITMTRMYNLIFLGTLLVITGALFLVYRGRKEGMK</sequence>
<feature type="coiled-coil region" evidence="8">
    <location>
        <begin position="783"/>
        <end position="865"/>
    </location>
</feature>
<keyword evidence="13" id="KW-1185">Reference proteome</keyword>
<dbReference type="EMBL" id="BAABDL010000155">
    <property type="protein sequence ID" value="GAA4080936.1"/>
    <property type="molecule type" value="Genomic_DNA"/>
</dbReference>
<dbReference type="RefSeq" id="WP_344914121.1">
    <property type="nucleotide sequence ID" value="NZ_BAABDL010000155.1"/>
</dbReference>
<reference evidence="13" key="1">
    <citation type="journal article" date="2019" name="Int. J. Syst. Evol. Microbiol.">
        <title>The Global Catalogue of Microorganisms (GCM) 10K type strain sequencing project: providing services to taxonomists for standard genome sequencing and annotation.</title>
        <authorList>
            <consortium name="The Broad Institute Genomics Platform"/>
            <consortium name="The Broad Institute Genome Sequencing Center for Infectious Disease"/>
            <person name="Wu L."/>
            <person name="Ma J."/>
        </authorList>
    </citation>
    <scope>NUCLEOTIDE SEQUENCE [LARGE SCALE GENOMIC DNA]</scope>
    <source>
        <strain evidence="13">JCM 17250</strain>
    </source>
</reference>
<dbReference type="InterPro" id="IPR018087">
    <property type="entry name" value="Glyco_hydro_5_CS"/>
</dbReference>
<keyword evidence="8" id="KW-0175">Coiled coil</keyword>
<accession>A0ABP7W551</accession>
<feature type="domain" description="Carbohydrate binding module family 17/28" evidence="11">
    <location>
        <begin position="610"/>
        <end position="782"/>
    </location>
</feature>
<evidence type="ECO:0000256" key="6">
    <source>
        <dbReference type="ARBA" id="ARBA00023295"/>
    </source>
</evidence>
<dbReference type="Proteomes" id="UP001501734">
    <property type="component" value="Unassembled WGS sequence"/>
</dbReference>
<keyword evidence="9" id="KW-0472">Membrane</keyword>
<dbReference type="Pfam" id="PF03424">
    <property type="entry name" value="CBM_17_28"/>
    <property type="match status" value="2"/>
</dbReference>
<organism evidence="12 13">
    <name type="scientific">Amphibacillus indicireducens</name>
    <dbReference type="NCBI Taxonomy" id="1076330"/>
    <lineage>
        <taxon>Bacteria</taxon>
        <taxon>Bacillati</taxon>
        <taxon>Bacillota</taxon>
        <taxon>Bacilli</taxon>
        <taxon>Bacillales</taxon>
        <taxon>Bacillaceae</taxon>
        <taxon>Amphibacillus</taxon>
    </lineage>
</organism>
<protein>
    <recommendedName>
        <fullName evidence="3">cellulase</fullName>
        <ecNumber evidence="3">3.2.1.4</ecNumber>
    </recommendedName>
</protein>
<evidence type="ECO:0000256" key="8">
    <source>
        <dbReference type="SAM" id="Coils"/>
    </source>
</evidence>
<comment type="similarity">
    <text evidence="2">Belongs to the glycosyl hydrolase 5 (cellulase A) family.</text>
</comment>
<feature type="domain" description="Carbohydrate binding module family 17/28" evidence="11">
    <location>
        <begin position="422"/>
        <end position="589"/>
    </location>
</feature>
<dbReference type="PANTHER" id="PTHR34142">
    <property type="entry name" value="ENDO-BETA-1,4-GLUCANASE A"/>
    <property type="match status" value="1"/>
</dbReference>
<dbReference type="InterPro" id="IPR017853">
    <property type="entry name" value="GH"/>
</dbReference>
<dbReference type="InterPro" id="IPR001547">
    <property type="entry name" value="Glyco_hydro_5"/>
</dbReference>
<keyword evidence="7" id="KW-0624">Polysaccharide degradation</keyword>
<proteinExistence type="inferred from homology"/>
<keyword evidence="5" id="KW-0136">Cellulose degradation</keyword>
<keyword evidence="9" id="KW-1133">Transmembrane helix</keyword>
<evidence type="ECO:0000259" key="10">
    <source>
        <dbReference type="Pfam" id="PF00150"/>
    </source>
</evidence>